<keyword evidence="1" id="KW-0808">Transferase</keyword>
<dbReference type="RefSeq" id="WP_378302679.1">
    <property type="nucleotide sequence ID" value="NZ_JBHUKS010000006.1"/>
</dbReference>
<evidence type="ECO:0000313" key="2">
    <source>
        <dbReference type="Proteomes" id="UP001597483"/>
    </source>
</evidence>
<evidence type="ECO:0000313" key="1">
    <source>
        <dbReference type="EMBL" id="MFD2467710.1"/>
    </source>
</evidence>
<sequence length="369" mass="40316">MENLDLARWDEVQPAGGFYSSSPWLCHAERTADPAPFYFTAVDGDRLLATLPAYPLTRDAPFLFCRADTVIDQISRLSRGRPAGWEDCLMPSLACGPRHSSHTGVAVARDVGPGMRRELTSALADQAEQIGREQGLASLSFLYTDVTDEVLRSVLAERGYAALRNATTYTLDIPGTGDFADYLAALSRSRRRQVRRDLRVLDEAGVTYRLQPLTEELAVRLVPLEMQLYARNGTQAAESALLAVLTSLSRNIPGHTEVATAEMGGKLAGFALIFTHGSELYARQAGFDYAVKGTVPLYFGLIFYQLIRLAQRRGLGRIHYSIGAGRAKESRGSTGVEQLAYVKSFDPQVRREVSSLAELVPPAPSSATA</sequence>
<dbReference type="InterPro" id="IPR007434">
    <property type="entry name" value="FemAB-like"/>
</dbReference>
<gene>
    <name evidence="1" type="ORF">ACFSVL_09920</name>
</gene>
<protein>
    <submittedName>
        <fullName evidence="1">GNAT family N-acetyltransferase</fullName>
        <ecNumber evidence="1">2.3.1.-</ecNumber>
    </submittedName>
</protein>
<dbReference type="EC" id="2.3.1.-" evidence="1"/>
<reference evidence="2" key="1">
    <citation type="journal article" date="2019" name="Int. J. Syst. Evol. Microbiol.">
        <title>The Global Catalogue of Microorganisms (GCM) 10K type strain sequencing project: providing services to taxonomists for standard genome sequencing and annotation.</title>
        <authorList>
            <consortium name="The Broad Institute Genomics Platform"/>
            <consortium name="The Broad Institute Genome Sequencing Center for Infectious Disease"/>
            <person name="Wu L."/>
            <person name="Ma J."/>
        </authorList>
    </citation>
    <scope>NUCLEOTIDE SEQUENCE [LARGE SCALE GENOMIC DNA]</scope>
    <source>
        <strain evidence="2">CGMCC 4.7641</strain>
    </source>
</reference>
<accession>A0ABW5H3G3</accession>
<dbReference type="EMBL" id="JBHUKS010000006">
    <property type="protein sequence ID" value="MFD2467710.1"/>
    <property type="molecule type" value="Genomic_DNA"/>
</dbReference>
<dbReference type="Gene3D" id="3.40.630.30">
    <property type="match status" value="1"/>
</dbReference>
<dbReference type="GO" id="GO:0016746">
    <property type="term" value="F:acyltransferase activity"/>
    <property type="evidence" value="ECO:0007669"/>
    <property type="project" value="UniProtKB-KW"/>
</dbReference>
<dbReference type="SUPFAM" id="SSF55729">
    <property type="entry name" value="Acyl-CoA N-acyltransferases (Nat)"/>
    <property type="match status" value="1"/>
</dbReference>
<proteinExistence type="predicted"/>
<dbReference type="Pfam" id="PF04339">
    <property type="entry name" value="FemAB_like"/>
    <property type="match status" value="1"/>
</dbReference>
<keyword evidence="1" id="KW-0012">Acyltransferase</keyword>
<organism evidence="1 2">
    <name type="scientific">Amycolatopsis silviterrae</name>
    <dbReference type="NCBI Taxonomy" id="1656914"/>
    <lineage>
        <taxon>Bacteria</taxon>
        <taxon>Bacillati</taxon>
        <taxon>Actinomycetota</taxon>
        <taxon>Actinomycetes</taxon>
        <taxon>Pseudonocardiales</taxon>
        <taxon>Pseudonocardiaceae</taxon>
        <taxon>Amycolatopsis</taxon>
    </lineage>
</organism>
<keyword evidence="2" id="KW-1185">Reference proteome</keyword>
<dbReference type="InterPro" id="IPR016181">
    <property type="entry name" value="Acyl_CoA_acyltransferase"/>
</dbReference>
<name>A0ABW5H3G3_9PSEU</name>
<dbReference type="Proteomes" id="UP001597483">
    <property type="component" value="Unassembled WGS sequence"/>
</dbReference>
<comment type="caution">
    <text evidence="1">The sequence shown here is derived from an EMBL/GenBank/DDBJ whole genome shotgun (WGS) entry which is preliminary data.</text>
</comment>